<dbReference type="Pfam" id="PF01385">
    <property type="entry name" value="OrfB_IS605"/>
    <property type="match status" value="1"/>
</dbReference>
<dbReference type="InterPro" id="IPR051399">
    <property type="entry name" value="RNA-guided_DNA_endo/Transpos"/>
</dbReference>
<keyword evidence="12" id="KW-1185">Reference proteome</keyword>
<dbReference type="InterPro" id="IPR021027">
    <property type="entry name" value="Transposase_put_HTH"/>
</dbReference>
<gene>
    <name evidence="11" type="ORF">ACFPFO_21645</name>
</gene>
<dbReference type="AlphaFoldDB" id="A0ABD5QL51"/>
<keyword evidence="7" id="KW-0233">DNA recombination</keyword>
<keyword evidence="6" id="KW-0238">DNA-binding</keyword>
<keyword evidence="11" id="KW-0540">Nuclease</keyword>
<evidence type="ECO:0000256" key="5">
    <source>
        <dbReference type="ARBA" id="ARBA00022833"/>
    </source>
</evidence>
<dbReference type="GO" id="GO:0032196">
    <property type="term" value="P:transposition"/>
    <property type="evidence" value="ECO:0007669"/>
    <property type="project" value="UniProtKB-KW"/>
</dbReference>
<evidence type="ECO:0000313" key="12">
    <source>
        <dbReference type="Proteomes" id="UP001595925"/>
    </source>
</evidence>
<keyword evidence="4" id="KW-0479">Metal-binding</keyword>
<evidence type="ECO:0000259" key="9">
    <source>
        <dbReference type="Pfam" id="PF07282"/>
    </source>
</evidence>
<keyword evidence="3" id="KW-0815">Transposition</keyword>
<dbReference type="EMBL" id="JBHSJG010000067">
    <property type="protein sequence ID" value="MFC4990304.1"/>
    <property type="molecule type" value="Genomic_DNA"/>
</dbReference>
<dbReference type="GO" id="GO:0004519">
    <property type="term" value="F:endonuclease activity"/>
    <property type="evidence" value="ECO:0007669"/>
    <property type="project" value="UniProtKB-KW"/>
</dbReference>
<evidence type="ECO:0000256" key="3">
    <source>
        <dbReference type="ARBA" id="ARBA00022578"/>
    </source>
</evidence>
<evidence type="ECO:0000256" key="2">
    <source>
        <dbReference type="ARBA" id="ARBA00011044"/>
    </source>
</evidence>
<keyword evidence="5" id="KW-0862">Zinc</keyword>
<dbReference type="NCBIfam" id="TIGR01766">
    <property type="entry name" value="IS200/IS605 family accessory protein TnpB-like domain"/>
    <property type="match status" value="1"/>
</dbReference>
<reference evidence="11 12" key="1">
    <citation type="journal article" date="2019" name="Int. J. Syst. Evol. Microbiol.">
        <title>The Global Catalogue of Microorganisms (GCM) 10K type strain sequencing project: providing services to taxonomists for standard genome sequencing and annotation.</title>
        <authorList>
            <consortium name="The Broad Institute Genomics Platform"/>
            <consortium name="The Broad Institute Genome Sequencing Center for Infectious Disease"/>
            <person name="Wu L."/>
            <person name="Ma J."/>
        </authorList>
    </citation>
    <scope>NUCLEOTIDE SEQUENCE [LARGE SCALE GENOMIC DNA]</scope>
    <source>
        <strain evidence="11 12">CGMCC 1.15824</strain>
    </source>
</reference>
<comment type="similarity">
    <text evidence="1">In the C-terminal section; belongs to the transposase 35 family.</text>
</comment>
<dbReference type="Proteomes" id="UP001595925">
    <property type="component" value="Unassembled WGS sequence"/>
</dbReference>
<evidence type="ECO:0000256" key="7">
    <source>
        <dbReference type="ARBA" id="ARBA00023172"/>
    </source>
</evidence>
<organism evidence="11 12">
    <name type="scientific">Saliphagus infecundisoli</name>
    <dbReference type="NCBI Taxonomy" id="1849069"/>
    <lineage>
        <taxon>Archaea</taxon>
        <taxon>Methanobacteriati</taxon>
        <taxon>Methanobacteriota</taxon>
        <taxon>Stenosarchaea group</taxon>
        <taxon>Halobacteria</taxon>
        <taxon>Halobacteriales</taxon>
        <taxon>Natrialbaceae</taxon>
        <taxon>Saliphagus</taxon>
    </lineage>
</organism>
<proteinExistence type="inferred from homology"/>
<dbReference type="PANTHER" id="PTHR30405:SF25">
    <property type="entry name" value="RNA-GUIDED DNA ENDONUCLEASE INSQ-RELATED"/>
    <property type="match status" value="1"/>
</dbReference>
<dbReference type="InterPro" id="IPR001959">
    <property type="entry name" value="Transposase"/>
</dbReference>
<dbReference type="GO" id="GO:0003677">
    <property type="term" value="F:DNA binding"/>
    <property type="evidence" value="ECO:0007669"/>
    <property type="project" value="UniProtKB-KW"/>
</dbReference>
<evidence type="ECO:0000256" key="6">
    <source>
        <dbReference type="ARBA" id="ARBA00023125"/>
    </source>
</evidence>
<dbReference type="PANTHER" id="PTHR30405">
    <property type="entry name" value="TRANSPOSASE"/>
    <property type="match status" value="1"/>
</dbReference>
<comment type="similarity">
    <text evidence="2">In the N-terminal section; belongs to the transposase 2 family.</text>
</comment>
<comment type="caution">
    <text evidence="11">The sequence shown here is derived from an EMBL/GenBank/DDBJ whole genome shotgun (WGS) entry which is preliminary data.</text>
</comment>
<evidence type="ECO:0000256" key="1">
    <source>
        <dbReference type="ARBA" id="ARBA00008761"/>
    </source>
</evidence>
<dbReference type="GO" id="GO:0046872">
    <property type="term" value="F:metal ion binding"/>
    <property type="evidence" value="ECO:0007669"/>
    <property type="project" value="UniProtKB-KW"/>
</dbReference>
<dbReference type="InterPro" id="IPR010095">
    <property type="entry name" value="Cas12f1-like_TNB"/>
</dbReference>
<evidence type="ECO:0000313" key="11">
    <source>
        <dbReference type="EMBL" id="MFC4990304.1"/>
    </source>
</evidence>
<feature type="domain" description="Cas12f1-like TNB" evidence="9">
    <location>
        <begin position="292"/>
        <end position="357"/>
    </location>
</feature>
<evidence type="ECO:0000259" key="8">
    <source>
        <dbReference type="Pfam" id="PF01385"/>
    </source>
</evidence>
<sequence length="408" mass="46578">MNCTYRFRLNPTPEQKERLAWTLDTCRQVRNHFLHRMNRLEDPSYTPEQNRLPKLKKWWTDLQSVHSKVLQMVVRRLYKDRSNLAKKAKKGSNVGKLKWKGVGDYYSFTYNQTGFELKKTSGRDRLHLSKIGDVPVVAHRDLPDDATTTGVVVKREATGRWYASLQFDTGVEAPPKPDNPEQCVGIDVGILKYTHDTDGHAVGSLDLSAEQERLEHEQRVLSRKEHGSTNYREQQRKVARRHADIKRKRRDFLHKLSRWYAETYDLVAVEKLDAKNMMELPSNSHNRASAAWATFRTLLKWKCKREGTHFAEVEPAGTTKECAACGVETEKPLWVRDHSCPACGFEADRDENAAWNVLHRGFGQLGMGCAESTPSETAVPTDTSFQQVSANRVVEQGSPALTERVSAN</sequence>
<feature type="domain" description="Probable transposase IS891/IS1136/IS1341" evidence="8">
    <location>
        <begin position="169"/>
        <end position="279"/>
    </location>
</feature>
<name>A0ABD5QL51_9EURY</name>
<keyword evidence="11" id="KW-0378">Hydrolase</keyword>
<dbReference type="GO" id="GO:0006310">
    <property type="term" value="P:DNA recombination"/>
    <property type="evidence" value="ECO:0007669"/>
    <property type="project" value="UniProtKB-KW"/>
</dbReference>
<feature type="domain" description="Transposase putative helix-turn-helix" evidence="10">
    <location>
        <begin position="1"/>
        <end position="38"/>
    </location>
</feature>
<evidence type="ECO:0000259" key="10">
    <source>
        <dbReference type="Pfam" id="PF12323"/>
    </source>
</evidence>
<protein>
    <submittedName>
        <fullName evidence="11">RNA-guided endonuclease InsQ/TnpB family protein</fullName>
    </submittedName>
</protein>
<evidence type="ECO:0000256" key="4">
    <source>
        <dbReference type="ARBA" id="ARBA00022723"/>
    </source>
</evidence>
<dbReference type="NCBIfam" id="NF040570">
    <property type="entry name" value="guided_TnpB"/>
    <property type="match status" value="1"/>
</dbReference>
<dbReference type="Pfam" id="PF12323">
    <property type="entry name" value="HTH_OrfB_IS605"/>
    <property type="match status" value="1"/>
</dbReference>
<accession>A0ABD5QL51</accession>
<dbReference type="Pfam" id="PF07282">
    <property type="entry name" value="Cas12f1-like_TNB"/>
    <property type="match status" value="1"/>
</dbReference>
<dbReference type="RefSeq" id="WP_224829859.1">
    <property type="nucleotide sequence ID" value="NZ_JAIVEF010000029.1"/>
</dbReference>
<keyword evidence="11" id="KW-0255">Endonuclease</keyword>